<reference evidence="1 2" key="1">
    <citation type="journal article" date="2017" name="Mycologia">
        <title>Bifiguratus adelaidae, gen. et sp. nov., a new member of Mucoromycotina in endophytic and soil-dwelling habitats.</title>
        <authorList>
            <person name="Torres-Cruz T.J."/>
            <person name="Billingsley Tobias T.L."/>
            <person name="Almatruk M."/>
            <person name="Hesse C."/>
            <person name="Kuske C.R."/>
            <person name="Desiro A."/>
            <person name="Benucci G.M."/>
            <person name="Bonito G."/>
            <person name="Stajich J.E."/>
            <person name="Dunlap C."/>
            <person name="Arnold A.E."/>
            <person name="Porras-Alfaro A."/>
        </authorList>
    </citation>
    <scope>NUCLEOTIDE SEQUENCE [LARGE SCALE GENOMIC DNA]</scope>
    <source>
        <strain evidence="1 2">AZ0501</strain>
    </source>
</reference>
<proteinExistence type="predicted"/>
<organism evidence="1 2">
    <name type="scientific">Bifiguratus adelaidae</name>
    <dbReference type="NCBI Taxonomy" id="1938954"/>
    <lineage>
        <taxon>Eukaryota</taxon>
        <taxon>Fungi</taxon>
        <taxon>Fungi incertae sedis</taxon>
        <taxon>Mucoromycota</taxon>
        <taxon>Mucoromycotina</taxon>
        <taxon>Endogonomycetes</taxon>
        <taxon>Endogonales</taxon>
        <taxon>Endogonales incertae sedis</taxon>
        <taxon>Bifiguratus</taxon>
    </lineage>
</organism>
<comment type="caution">
    <text evidence="1">The sequence shown here is derived from an EMBL/GenBank/DDBJ whole genome shotgun (WGS) entry which is preliminary data.</text>
</comment>
<evidence type="ECO:0000313" key="2">
    <source>
        <dbReference type="Proteomes" id="UP000242875"/>
    </source>
</evidence>
<dbReference type="AlphaFoldDB" id="A0A261Y270"/>
<name>A0A261Y270_9FUNG</name>
<keyword evidence="2" id="KW-1185">Reference proteome</keyword>
<gene>
    <name evidence="1" type="ORF">BZG36_02766</name>
</gene>
<accession>A0A261Y270</accession>
<dbReference type="Proteomes" id="UP000242875">
    <property type="component" value="Unassembled WGS sequence"/>
</dbReference>
<dbReference type="OrthoDB" id="10064411at2759"/>
<evidence type="ECO:0000313" key="1">
    <source>
        <dbReference type="EMBL" id="OZJ04594.1"/>
    </source>
</evidence>
<dbReference type="EMBL" id="MVBO01000035">
    <property type="protein sequence ID" value="OZJ04594.1"/>
    <property type="molecule type" value="Genomic_DNA"/>
</dbReference>
<sequence>MKSWVRAFTTRVPRYTYYDLVAEQPKHLPATTGIISNSDLQTKQEALPQPIEPSDHELLLRLGVTYGVLVPDRTVPPASDALVAPIGKSPPLVCPLHTLLSLPRTPSVYDMYEEALTDYREAKQAIKQRMSSLGVPIPPVVADAESTVPKDMNPGLKAFLELEKRLKQS</sequence>
<protein>
    <submittedName>
        <fullName evidence="1">Uncharacterized protein</fullName>
    </submittedName>
</protein>